<dbReference type="OrthoDB" id="6399948at2"/>
<proteinExistence type="predicted"/>
<dbReference type="EMBL" id="CP041217">
    <property type="protein sequence ID" value="QDH23304.1"/>
    <property type="molecule type" value="Genomic_DNA"/>
</dbReference>
<sequence length="638" mass="71437">MTSMPLAPFPHTPGRNDLCPCGSGSKYKKCCARKDETSRHNLGKKAALESVLRRFFESHPRPAEQKNLSAWKSGLDARLQAAYGADKTDAIVGDTFFFGREVSIWNAFLQREAQEPANAAIAGALRGWTDPRFAVLRILPNAAAAEVGTGFETASPPDEAVQAAELLTGALFALRAGDPFRPQPGTIVLGFWIPGLERSEPLTALNSLVLIEEPEEESVRRLEKRFRESGAADVPQFYLDNFALVYETFGREAQPPAAEPLPQVVAEAVDRLEKCLVDRDVKHDRLMDVFFRFLKRKREKPDPGTAAAAAVLFGQRQGWLPSEWDFGRLAAKFGADPNEAGQLAQDMLAFEQRTSIYREAEERIGFRVGTDPEAEEFRQWQLYMHVKDLDVPGEAALRRQMDYYARLPYSPASREEEAQLRVYEAYLARESALGAEKLAEALRLDPDNADALLLSAEAEPDAARREELLERAERSALRRYEPDVQPAWLHLPNRPYLRILLRRAVLDAEAGRAAAAFERLYRLLRHNPADHQGARYAALSALLAQGDLDAASNLLGHYAEGSGDNGFYRWFEWAIAYRRDRFGAAAAQAYRTAVEANPYAEKYVRDRPAAQPYPRSAVVTPRSPEEARLIWTLLRPAL</sequence>
<organism evidence="1 2">
    <name type="scientific">Saccharibacillus brassicae</name>
    <dbReference type="NCBI Taxonomy" id="2583377"/>
    <lineage>
        <taxon>Bacteria</taxon>
        <taxon>Bacillati</taxon>
        <taxon>Bacillota</taxon>
        <taxon>Bacilli</taxon>
        <taxon>Bacillales</taxon>
        <taxon>Paenibacillaceae</taxon>
        <taxon>Saccharibacillus</taxon>
    </lineage>
</organism>
<accession>A0A4Y6V1R3</accession>
<dbReference type="Gene3D" id="3.10.450.50">
    <property type="match status" value="1"/>
</dbReference>
<dbReference type="RefSeq" id="WP_141449841.1">
    <property type="nucleotide sequence ID" value="NZ_CP041217.1"/>
</dbReference>
<dbReference type="Pfam" id="PF02810">
    <property type="entry name" value="SEC-C"/>
    <property type="match status" value="1"/>
</dbReference>
<dbReference type="KEGG" id="saca:FFV09_22010"/>
<dbReference type="SUPFAM" id="SSF103642">
    <property type="entry name" value="Sec-C motif"/>
    <property type="match status" value="1"/>
</dbReference>
<gene>
    <name evidence="1" type="ORF">FFV09_22010</name>
</gene>
<keyword evidence="2" id="KW-1185">Reference proteome</keyword>
<evidence type="ECO:0000313" key="2">
    <source>
        <dbReference type="Proteomes" id="UP000316968"/>
    </source>
</evidence>
<reference evidence="1 2" key="1">
    <citation type="submission" date="2019-06" db="EMBL/GenBank/DDBJ databases">
        <title>Saccharibacillus brassicae sp. nov., an endophytic bacterium isolated from Chinese cabbage seeds (Brassica pekinensis).</title>
        <authorList>
            <person name="Jiang L."/>
            <person name="Lee J."/>
            <person name="Kim S.W."/>
        </authorList>
    </citation>
    <scope>NUCLEOTIDE SEQUENCE [LARGE SCALE GENOMIC DNA]</scope>
    <source>
        <strain evidence="2">KCTC 43072 / ATSA2</strain>
    </source>
</reference>
<evidence type="ECO:0000313" key="1">
    <source>
        <dbReference type="EMBL" id="QDH23304.1"/>
    </source>
</evidence>
<evidence type="ECO:0008006" key="3">
    <source>
        <dbReference type="Google" id="ProtNLM"/>
    </source>
</evidence>
<dbReference type="AlphaFoldDB" id="A0A4Y6V1R3"/>
<name>A0A4Y6V1R3_SACBS</name>
<protein>
    <recommendedName>
        <fullName evidence="3">SEC-C domain-containing protein</fullName>
    </recommendedName>
</protein>
<dbReference type="InterPro" id="IPR004027">
    <property type="entry name" value="SEC_C_motif"/>
</dbReference>
<dbReference type="Proteomes" id="UP000316968">
    <property type="component" value="Chromosome"/>
</dbReference>